<dbReference type="Proteomes" id="UP000253729">
    <property type="component" value="Unassembled WGS sequence"/>
</dbReference>
<evidence type="ECO:0000313" key="2">
    <source>
        <dbReference type="EMBL" id="RDH26176.1"/>
    </source>
</evidence>
<accession>A0A3F3PIK8</accession>
<proteinExistence type="predicted"/>
<dbReference type="GeneID" id="38136908"/>
<dbReference type="AlphaFoldDB" id="A0A3F3PIK8"/>
<gene>
    <name evidence="2" type="ORF">BDQ94DRAFT_155897</name>
</gene>
<evidence type="ECO:0000313" key="3">
    <source>
        <dbReference type="Proteomes" id="UP000253729"/>
    </source>
</evidence>
<reference evidence="2 3" key="1">
    <citation type="submission" date="2018-07" db="EMBL/GenBank/DDBJ databases">
        <title>The genomes of Aspergillus section Nigri reveals drivers in fungal speciation.</title>
        <authorList>
            <consortium name="DOE Joint Genome Institute"/>
            <person name="Vesth T.C."/>
            <person name="Nybo J."/>
            <person name="Theobald S."/>
            <person name="Brandl J."/>
            <person name="Frisvad J.C."/>
            <person name="Nielsen K.F."/>
            <person name="Lyhne E.K."/>
            <person name="Kogle M.E."/>
            <person name="Kuo A."/>
            <person name="Riley R."/>
            <person name="Clum A."/>
            <person name="Nolan M."/>
            <person name="Lipzen A."/>
            <person name="Salamov A."/>
            <person name="Henrissat B."/>
            <person name="Wiebenga A."/>
            <person name="De vries R.P."/>
            <person name="Grigoriev I.V."/>
            <person name="Mortensen U.H."/>
            <person name="Andersen M.R."/>
            <person name="Baker S.E."/>
        </authorList>
    </citation>
    <scope>NUCLEOTIDE SEQUENCE [LARGE SCALE GENOMIC DNA]</scope>
    <source>
        <strain evidence="2 3">CBS 139.54b</strain>
    </source>
</reference>
<dbReference type="RefSeq" id="XP_026619198.1">
    <property type="nucleotide sequence ID" value="XM_026768552.1"/>
</dbReference>
<feature type="region of interest" description="Disordered" evidence="1">
    <location>
        <begin position="16"/>
        <end position="41"/>
    </location>
</feature>
<dbReference type="EMBL" id="KZ852236">
    <property type="protein sequence ID" value="RDH26176.1"/>
    <property type="molecule type" value="Genomic_DNA"/>
</dbReference>
<feature type="compositionally biased region" description="Basic and acidic residues" evidence="1">
    <location>
        <begin position="16"/>
        <end position="37"/>
    </location>
</feature>
<keyword evidence="3" id="KW-1185">Reference proteome</keyword>
<evidence type="ECO:0000256" key="1">
    <source>
        <dbReference type="SAM" id="MobiDB-lite"/>
    </source>
</evidence>
<protein>
    <submittedName>
        <fullName evidence="2">Uncharacterized protein</fullName>
    </submittedName>
</protein>
<organism evidence="2 3">
    <name type="scientific">Aspergillus welwitschiae</name>
    <dbReference type="NCBI Taxonomy" id="1341132"/>
    <lineage>
        <taxon>Eukaryota</taxon>
        <taxon>Fungi</taxon>
        <taxon>Dikarya</taxon>
        <taxon>Ascomycota</taxon>
        <taxon>Pezizomycotina</taxon>
        <taxon>Eurotiomycetes</taxon>
        <taxon>Eurotiomycetidae</taxon>
        <taxon>Eurotiales</taxon>
        <taxon>Aspergillaceae</taxon>
        <taxon>Aspergillus</taxon>
        <taxon>Aspergillus subgen. Circumdati</taxon>
    </lineage>
</organism>
<sequence>MGDPVGELVDLQTRARANEAGHIKEIGKGKDRNKGESGESEGYVVKARNGEDMIERWREMGKDNKGITG</sequence>
<name>A0A3F3PIK8_9EURO</name>